<proteinExistence type="predicted"/>
<comment type="caution">
    <text evidence="2">The sequence shown here is derived from an EMBL/GenBank/DDBJ whole genome shotgun (WGS) entry which is preliminary data.</text>
</comment>
<protein>
    <submittedName>
        <fullName evidence="2">Uncharacterized protein</fullName>
    </submittedName>
</protein>
<sequence length="83" mass="9350">MGGTWGGYRSVTPKNFRRAPAGERAESALAHLSDADASLRNAPTDPHLSHVTWRLVNSPFPQKVQMLQLELYWNCKRKASRTD</sequence>
<feature type="region of interest" description="Disordered" evidence="1">
    <location>
        <begin position="1"/>
        <end position="24"/>
    </location>
</feature>
<keyword evidence="3" id="KW-1185">Reference proteome</keyword>
<accession>A0A4C1XIE6</accession>
<dbReference type="EMBL" id="BGZK01000862">
    <property type="protein sequence ID" value="GBP63188.1"/>
    <property type="molecule type" value="Genomic_DNA"/>
</dbReference>
<evidence type="ECO:0000313" key="2">
    <source>
        <dbReference type="EMBL" id="GBP63188.1"/>
    </source>
</evidence>
<dbReference type="AlphaFoldDB" id="A0A4C1XIE6"/>
<evidence type="ECO:0000256" key="1">
    <source>
        <dbReference type="SAM" id="MobiDB-lite"/>
    </source>
</evidence>
<organism evidence="2 3">
    <name type="scientific">Eumeta variegata</name>
    <name type="common">Bagworm moth</name>
    <name type="synonym">Eumeta japonica</name>
    <dbReference type="NCBI Taxonomy" id="151549"/>
    <lineage>
        <taxon>Eukaryota</taxon>
        <taxon>Metazoa</taxon>
        <taxon>Ecdysozoa</taxon>
        <taxon>Arthropoda</taxon>
        <taxon>Hexapoda</taxon>
        <taxon>Insecta</taxon>
        <taxon>Pterygota</taxon>
        <taxon>Neoptera</taxon>
        <taxon>Endopterygota</taxon>
        <taxon>Lepidoptera</taxon>
        <taxon>Glossata</taxon>
        <taxon>Ditrysia</taxon>
        <taxon>Tineoidea</taxon>
        <taxon>Psychidae</taxon>
        <taxon>Oiketicinae</taxon>
        <taxon>Eumeta</taxon>
    </lineage>
</organism>
<evidence type="ECO:0000313" key="3">
    <source>
        <dbReference type="Proteomes" id="UP000299102"/>
    </source>
</evidence>
<gene>
    <name evidence="2" type="ORF">EVAR_102351_1</name>
</gene>
<name>A0A4C1XIE6_EUMVA</name>
<dbReference type="Proteomes" id="UP000299102">
    <property type="component" value="Unassembled WGS sequence"/>
</dbReference>
<reference evidence="2 3" key="1">
    <citation type="journal article" date="2019" name="Commun. Biol.">
        <title>The bagworm genome reveals a unique fibroin gene that provides high tensile strength.</title>
        <authorList>
            <person name="Kono N."/>
            <person name="Nakamura H."/>
            <person name="Ohtoshi R."/>
            <person name="Tomita M."/>
            <person name="Numata K."/>
            <person name="Arakawa K."/>
        </authorList>
    </citation>
    <scope>NUCLEOTIDE SEQUENCE [LARGE SCALE GENOMIC DNA]</scope>
</reference>